<sequence length="151" mass="17674">MYPERGLDFMSKNPVNFNQVLEQDEIQELIFFSIKVEIFSDLVDQIQKEVWKGKYYKEVHKKLERGESVADYPLEPQSKLLLFKDRMVFSPNQEIQLDILQKCHDSPLAGHPGQGNPQSHQEVFLFGWNESNHQGLCLLMSESLKKQEYSI</sequence>
<comment type="caution">
    <text evidence="1">The sequence shown here is derived from an EMBL/GenBank/DDBJ whole genome shotgun (WGS) entry which is preliminary data.</text>
</comment>
<organism evidence="1 2">
    <name type="scientific">Austropuccinia psidii MF-1</name>
    <dbReference type="NCBI Taxonomy" id="1389203"/>
    <lineage>
        <taxon>Eukaryota</taxon>
        <taxon>Fungi</taxon>
        <taxon>Dikarya</taxon>
        <taxon>Basidiomycota</taxon>
        <taxon>Pucciniomycotina</taxon>
        <taxon>Pucciniomycetes</taxon>
        <taxon>Pucciniales</taxon>
        <taxon>Sphaerophragmiaceae</taxon>
        <taxon>Austropuccinia</taxon>
    </lineage>
</organism>
<keyword evidence="2" id="KW-1185">Reference proteome</keyword>
<evidence type="ECO:0000313" key="2">
    <source>
        <dbReference type="Proteomes" id="UP000765509"/>
    </source>
</evidence>
<gene>
    <name evidence="1" type="ORF">O181_011521</name>
</gene>
<reference evidence="1" key="1">
    <citation type="submission" date="2021-03" db="EMBL/GenBank/DDBJ databases">
        <title>Draft genome sequence of rust myrtle Austropuccinia psidii MF-1, a brazilian biotype.</title>
        <authorList>
            <person name="Quecine M.C."/>
            <person name="Pachon D.M.R."/>
            <person name="Bonatelli M.L."/>
            <person name="Correr F.H."/>
            <person name="Franceschini L.M."/>
            <person name="Leite T.F."/>
            <person name="Margarido G.R.A."/>
            <person name="Almeida C.A."/>
            <person name="Ferrarezi J.A."/>
            <person name="Labate C.A."/>
        </authorList>
    </citation>
    <scope>NUCLEOTIDE SEQUENCE</scope>
    <source>
        <strain evidence="1">MF-1</strain>
    </source>
</reference>
<dbReference type="EMBL" id="AVOT02002866">
    <property type="protein sequence ID" value="MBW0471806.1"/>
    <property type="molecule type" value="Genomic_DNA"/>
</dbReference>
<accession>A0A9Q3GLE6</accession>
<protein>
    <recommendedName>
        <fullName evidence="3">Integrase zinc-binding domain-containing protein</fullName>
    </recommendedName>
</protein>
<name>A0A9Q3GLE6_9BASI</name>
<dbReference type="Proteomes" id="UP000765509">
    <property type="component" value="Unassembled WGS sequence"/>
</dbReference>
<dbReference type="OrthoDB" id="5740088at2759"/>
<evidence type="ECO:0000313" key="1">
    <source>
        <dbReference type="EMBL" id="MBW0471806.1"/>
    </source>
</evidence>
<dbReference type="AlphaFoldDB" id="A0A9Q3GLE6"/>
<evidence type="ECO:0008006" key="3">
    <source>
        <dbReference type="Google" id="ProtNLM"/>
    </source>
</evidence>
<proteinExistence type="predicted"/>